<dbReference type="Proteomes" id="UP001161405">
    <property type="component" value="Unassembled WGS sequence"/>
</dbReference>
<keyword evidence="2" id="KW-1185">Reference proteome</keyword>
<name>A0ABQ5UMA6_9HYPH</name>
<sequence length="59" mass="6732">MLGNPLANMPHPREARKKLRTAARDKKNCPALAAHKPRTPWQWVNGSDGDKEMRKLLTK</sequence>
<protein>
    <submittedName>
        <fullName evidence="1">Uncharacterized protein</fullName>
    </submittedName>
</protein>
<organism evidence="1 2">
    <name type="scientific">Maritalea porphyrae</name>
    <dbReference type="NCBI Taxonomy" id="880732"/>
    <lineage>
        <taxon>Bacteria</taxon>
        <taxon>Pseudomonadati</taxon>
        <taxon>Pseudomonadota</taxon>
        <taxon>Alphaproteobacteria</taxon>
        <taxon>Hyphomicrobiales</taxon>
        <taxon>Devosiaceae</taxon>
        <taxon>Maritalea</taxon>
    </lineage>
</organism>
<gene>
    <name evidence="1" type="ORF">GCM10007879_02180</name>
</gene>
<reference evidence="1" key="2">
    <citation type="submission" date="2023-01" db="EMBL/GenBank/DDBJ databases">
        <title>Draft genome sequence of Maritalea porphyrae strain NBRC 107169.</title>
        <authorList>
            <person name="Sun Q."/>
            <person name="Mori K."/>
        </authorList>
    </citation>
    <scope>NUCLEOTIDE SEQUENCE</scope>
    <source>
        <strain evidence="1">NBRC 107169</strain>
    </source>
</reference>
<evidence type="ECO:0000313" key="1">
    <source>
        <dbReference type="EMBL" id="GLQ15969.1"/>
    </source>
</evidence>
<dbReference type="EMBL" id="BSNI01000001">
    <property type="protein sequence ID" value="GLQ15969.1"/>
    <property type="molecule type" value="Genomic_DNA"/>
</dbReference>
<proteinExistence type="predicted"/>
<comment type="caution">
    <text evidence="1">The sequence shown here is derived from an EMBL/GenBank/DDBJ whole genome shotgun (WGS) entry which is preliminary data.</text>
</comment>
<accession>A0ABQ5UMA6</accession>
<evidence type="ECO:0000313" key="2">
    <source>
        <dbReference type="Proteomes" id="UP001161405"/>
    </source>
</evidence>
<reference evidence="1" key="1">
    <citation type="journal article" date="2014" name="Int. J. Syst. Evol. Microbiol.">
        <title>Complete genome of a new Firmicutes species belonging to the dominant human colonic microbiota ('Ruminococcus bicirculans') reveals two chromosomes and a selective capacity to utilize plant glucans.</title>
        <authorList>
            <consortium name="NISC Comparative Sequencing Program"/>
            <person name="Wegmann U."/>
            <person name="Louis P."/>
            <person name="Goesmann A."/>
            <person name="Henrissat B."/>
            <person name="Duncan S.H."/>
            <person name="Flint H.J."/>
        </authorList>
    </citation>
    <scope>NUCLEOTIDE SEQUENCE</scope>
    <source>
        <strain evidence="1">NBRC 107169</strain>
    </source>
</reference>